<evidence type="ECO:0000313" key="2">
    <source>
        <dbReference type="Proteomes" id="UP001199106"/>
    </source>
</evidence>
<name>A0AAD4IDX1_9PLEO</name>
<protein>
    <submittedName>
        <fullName evidence="1">Uncharacterized protein</fullName>
    </submittedName>
</protein>
<evidence type="ECO:0000313" key="1">
    <source>
        <dbReference type="EMBL" id="KAG9192748.1"/>
    </source>
</evidence>
<feature type="non-terminal residue" evidence="1">
    <location>
        <position position="43"/>
    </location>
</feature>
<sequence length="43" mass="4857">MAETVNGLKVKLRHTKIDRLAIVKALGKEKIKKVELQKDINEG</sequence>
<dbReference type="AlphaFoldDB" id="A0AAD4IDX1"/>
<gene>
    <name evidence="1" type="ORF">G6011_11482</name>
</gene>
<reference evidence="1" key="1">
    <citation type="submission" date="2021-07" db="EMBL/GenBank/DDBJ databases">
        <title>Genome Resource of American Ginseng Black Spot Pathogen Alternaria panax.</title>
        <authorList>
            <person name="Qiu C."/>
            <person name="Wang W."/>
            <person name="Liu Z."/>
        </authorList>
    </citation>
    <scope>NUCLEOTIDE SEQUENCE</scope>
    <source>
        <strain evidence="1">BNCC115425</strain>
    </source>
</reference>
<keyword evidence="2" id="KW-1185">Reference proteome</keyword>
<comment type="caution">
    <text evidence="1">The sequence shown here is derived from an EMBL/GenBank/DDBJ whole genome shotgun (WGS) entry which is preliminary data.</text>
</comment>
<accession>A0AAD4IDX1</accession>
<dbReference type="EMBL" id="JAANER010000003">
    <property type="protein sequence ID" value="KAG9192748.1"/>
    <property type="molecule type" value="Genomic_DNA"/>
</dbReference>
<organism evidence="1 2">
    <name type="scientific">Alternaria panax</name>
    <dbReference type="NCBI Taxonomy" id="48097"/>
    <lineage>
        <taxon>Eukaryota</taxon>
        <taxon>Fungi</taxon>
        <taxon>Dikarya</taxon>
        <taxon>Ascomycota</taxon>
        <taxon>Pezizomycotina</taxon>
        <taxon>Dothideomycetes</taxon>
        <taxon>Pleosporomycetidae</taxon>
        <taxon>Pleosporales</taxon>
        <taxon>Pleosporineae</taxon>
        <taxon>Pleosporaceae</taxon>
        <taxon>Alternaria</taxon>
        <taxon>Alternaria sect. Panax</taxon>
    </lineage>
</organism>
<proteinExistence type="predicted"/>
<dbReference type="Proteomes" id="UP001199106">
    <property type="component" value="Unassembled WGS sequence"/>
</dbReference>